<keyword evidence="3" id="KW-1185">Reference proteome</keyword>
<evidence type="ECO:0000256" key="1">
    <source>
        <dbReference type="SAM" id="MobiDB-lite"/>
    </source>
</evidence>
<protein>
    <submittedName>
        <fullName evidence="2">Uncharacterized protein</fullName>
    </submittedName>
</protein>
<evidence type="ECO:0000313" key="3">
    <source>
        <dbReference type="Proteomes" id="UP000565572"/>
    </source>
</evidence>
<sequence length="32" mass="3346">MASSQPSPKVITPSLTSNEGVGFNALRGDVER</sequence>
<accession>A0A7W5P6C4</accession>
<dbReference type="Proteomes" id="UP000565572">
    <property type="component" value="Unassembled WGS sequence"/>
</dbReference>
<proteinExistence type="predicted"/>
<comment type="caution">
    <text evidence="2">The sequence shown here is derived from an EMBL/GenBank/DDBJ whole genome shotgun (WGS) entry which is preliminary data.</text>
</comment>
<gene>
    <name evidence="2" type="ORF">FHX39_001318</name>
</gene>
<feature type="region of interest" description="Disordered" evidence="1">
    <location>
        <begin position="1"/>
        <end position="32"/>
    </location>
</feature>
<name>A0A7W5P6C4_9ACTN</name>
<dbReference type="EMBL" id="JACHZG010000001">
    <property type="protein sequence ID" value="MBB3326374.1"/>
    <property type="molecule type" value="Genomic_DNA"/>
</dbReference>
<feature type="compositionally biased region" description="Polar residues" evidence="1">
    <location>
        <begin position="1"/>
        <end position="19"/>
    </location>
</feature>
<dbReference type="AlphaFoldDB" id="A0A7W5P6C4"/>
<evidence type="ECO:0000313" key="2">
    <source>
        <dbReference type="EMBL" id="MBB3326374.1"/>
    </source>
</evidence>
<organism evidence="2 3">
    <name type="scientific">Microlunatus antarcticus</name>
    <dbReference type="NCBI Taxonomy" id="53388"/>
    <lineage>
        <taxon>Bacteria</taxon>
        <taxon>Bacillati</taxon>
        <taxon>Actinomycetota</taxon>
        <taxon>Actinomycetes</taxon>
        <taxon>Propionibacteriales</taxon>
        <taxon>Propionibacteriaceae</taxon>
        <taxon>Microlunatus</taxon>
    </lineage>
</organism>
<reference evidence="2 3" key="1">
    <citation type="submission" date="2020-08" db="EMBL/GenBank/DDBJ databases">
        <title>Sequencing the genomes of 1000 actinobacteria strains.</title>
        <authorList>
            <person name="Klenk H.-P."/>
        </authorList>
    </citation>
    <scope>NUCLEOTIDE SEQUENCE [LARGE SCALE GENOMIC DNA]</scope>
    <source>
        <strain evidence="2 3">DSM 11053</strain>
    </source>
</reference>